<dbReference type="Proteomes" id="UP000265520">
    <property type="component" value="Unassembled WGS sequence"/>
</dbReference>
<comment type="caution">
    <text evidence="3">The sequence shown here is derived from an EMBL/GenBank/DDBJ whole genome shotgun (WGS) entry which is preliminary data.</text>
</comment>
<reference evidence="3 4" key="1">
    <citation type="journal article" date="2018" name="Front. Plant Sci.">
        <title>Red Clover (Trifolium pratense) and Zigzag Clover (T. medium) - A Picture of Genomic Similarities and Differences.</title>
        <authorList>
            <person name="Dluhosova J."/>
            <person name="Istvanek J."/>
            <person name="Nedelnik J."/>
            <person name="Repkova J."/>
        </authorList>
    </citation>
    <scope>NUCLEOTIDE SEQUENCE [LARGE SCALE GENOMIC DNA]</scope>
    <source>
        <strain evidence="4">cv. 10/8</strain>
        <tissue evidence="3">Leaf</tissue>
    </source>
</reference>
<feature type="non-terminal residue" evidence="3">
    <location>
        <position position="202"/>
    </location>
</feature>
<evidence type="ECO:0000313" key="3">
    <source>
        <dbReference type="EMBL" id="MCI01200.1"/>
    </source>
</evidence>
<dbReference type="InterPro" id="IPR000504">
    <property type="entry name" value="RRM_dom"/>
</dbReference>
<evidence type="ECO:0000313" key="4">
    <source>
        <dbReference type="Proteomes" id="UP000265520"/>
    </source>
</evidence>
<dbReference type="InterPro" id="IPR035979">
    <property type="entry name" value="RBD_domain_sf"/>
</dbReference>
<name>A0A392NPQ5_9FABA</name>
<dbReference type="Gene3D" id="3.30.70.330">
    <property type="match status" value="1"/>
</dbReference>
<dbReference type="AlphaFoldDB" id="A0A392NPQ5"/>
<dbReference type="EMBL" id="LXQA010045494">
    <property type="protein sequence ID" value="MCI01200.1"/>
    <property type="molecule type" value="Genomic_DNA"/>
</dbReference>
<dbReference type="CDD" id="cd00590">
    <property type="entry name" value="RRM_SF"/>
    <property type="match status" value="1"/>
</dbReference>
<accession>A0A392NPQ5</accession>
<dbReference type="GO" id="GO:0003723">
    <property type="term" value="F:RNA binding"/>
    <property type="evidence" value="ECO:0007669"/>
    <property type="project" value="UniProtKB-UniRule"/>
</dbReference>
<evidence type="ECO:0000256" key="1">
    <source>
        <dbReference type="PROSITE-ProRule" id="PRU00176"/>
    </source>
</evidence>
<dbReference type="Pfam" id="PF00076">
    <property type="entry name" value="RRM_1"/>
    <property type="match status" value="1"/>
</dbReference>
<protein>
    <submittedName>
        <fullName evidence="3">RNA-binding protein 25-like</fullName>
    </submittedName>
</protein>
<dbReference type="PROSITE" id="PS50102">
    <property type="entry name" value="RRM"/>
    <property type="match status" value="1"/>
</dbReference>
<proteinExistence type="predicted"/>
<evidence type="ECO:0000259" key="2">
    <source>
        <dbReference type="PROSITE" id="PS50102"/>
    </source>
</evidence>
<feature type="domain" description="RRM" evidence="2">
    <location>
        <begin position="26"/>
        <end position="99"/>
    </location>
</feature>
<dbReference type="InterPro" id="IPR012677">
    <property type="entry name" value="Nucleotide-bd_a/b_plait_sf"/>
</dbReference>
<keyword evidence="4" id="KW-1185">Reference proteome</keyword>
<sequence>MRERSRARSPKRNPHGYIHNIDQNSIPFFVTNFPEDCSSKEIWVTFAKFGRVGDVYIPKKVDKWGRRFGFVKYRELLLREESEGSVQPGRSFKTALVNRNGAQEVREVPALVPEEILQVEVDDMVLKELERSFVGVLAIDVELRRIRTTLYMEGFAHITVTDMGRNKVLLFCSKPGELENLCKAKTDWLCYYFKEVRPWSPS</sequence>
<keyword evidence="1" id="KW-0694">RNA-binding</keyword>
<dbReference type="SUPFAM" id="SSF54928">
    <property type="entry name" value="RNA-binding domain, RBD"/>
    <property type="match status" value="1"/>
</dbReference>
<organism evidence="3 4">
    <name type="scientific">Trifolium medium</name>
    <dbReference type="NCBI Taxonomy" id="97028"/>
    <lineage>
        <taxon>Eukaryota</taxon>
        <taxon>Viridiplantae</taxon>
        <taxon>Streptophyta</taxon>
        <taxon>Embryophyta</taxon>
        <taxon>Tracheophyta</taxon>
        <taxon>Spermatophyta</taxon>
        <taxon>Magnoliopsida</taxon>
        <taxon>eudicotyledons</taxon>
        <taxon>Gunneridae</taxon>
        <taxon>Pentapetalae</taxon>
        <taxon>rosids</taxon>
        <taxon>fabids</taxon>
        <taxon>Fabales</taxon>
        <taxon>Fabaceae</taxon>
        <taxon>Papilionoideae</taxon>
        <taxon>50 kb inversion clade</taxon>
        <taxon>NPAAA clade</taxon>
        <taxon>Hologalegina</taxon>
        <taxon>IRL clade</taxon>
        <taxon>Trifolieae</taxon>
        <taxon>Trifolium</taxon>
    </lineage>
</organism>